<dbReference type="Gene3D" id="2.60.120.200">
    <property type="match status" value="1"/>
</dbReference>
<dbReference type="CDD" id="cd00413">
    <property type="entry name" value="Glyco_hydrolase_16"/>
    <property type="match status" value="1"/>
</dbReference>
<reference evidence="5" key="2">
    <citation type="submission" date="2010-05" db="EMBL/GenBank/DDBJ databases">
        <title>The genome sequence of Magnaporthe poae strain ATCC 64411.</title>
        <authorList>
            <person name="Ma L.-J."/>
            <person name="Dead R."/>
            <person name="Young S."/>
            <person name="Zeng Q."/>
            <person name="Koehrsen M."/>
            <person name="Alvarado L."/>
            <person name="Berlin A."/>
            <person name="Chapman S.B."/>
            <person name="Chen Z."/>
            <person name="Freedman E."/>
            <person name="Gellesch M."/>
            <person name="Goldberg J."/>
            <person name="Griggs A."/>
            <person name="Gujja S."/>
            <person name="Heilman E.R."/>
            <person name="Heiman D."/>
            <person name="Hepburn T."/>
            <person name="Howarth C."/>
            <person name="Jen D."/>
            <person name="Larson L."/>
            <person name="Mehta T."/>
            <person name="Neiman D."/>
            <person name="Pearson M."/>
            <person name="Roberts A."/>
            <person name="Saif S."/>
            <person name="Shea T."/>
            <person name="Shenoy N."/>
            <person name="Sisk P."/>
            <person name="Stolte C."/>
            <person name="Sykes S."/>
            <person name="Walk T."/>
            <person name="White J."/>
            <person name="Yandava C."/>
            <person name="Haas B."/>
            <person name="Nusbaum C."/>
            <person name="Birren B."/>
        </authorList>
    </citation>
    <scope>NUCLEOTIDE SEQUENCE [LARGE SCALE GENOMIC DNA]</scope>
    <source>
        <strain evidence="5">ATCC 64411 / 73-15</strain>
    </source>
</reference>
<dbReference type="PROSITE" id="PS51762">
    <property type="entry name" value="GH16_2"/>
    <property type="match status" value="1"/>
</dbReference>
<dbReference type="AlphaFoldDB" id="A0A0C4E717"/>
<dbReference type="OMA" id="WSTHRLD"/>
<feature type="domain" description="GH16" evidence="2">
    <location>
        <begin position="81"/>
        <end position="311"/>
    </location>
</feature>
<dbReference type="OrthoDB" id="4388755at2759"/>
<organism evidence="4 5">
    <name type="scientific">Magnaporthiopsis poae (strain ATCC 64411 / 73-15)</name>
    <name type="common">Kentucky bluegrass fungus</name>
    <name type="synonym">Magnaporthe poae</name>
    <dbReference type="NCBI Taxonomy" id="644358"/>
    <lineage>
        <taxon>Eukaryota</taxon>
        <taxon>Fungi</taxon>
        <taxon>Dikarya</taxon>
        <taxon>Ascomycota</taxon>
        <taxon>Pezizomycotina</taxon>
        <taxon>Sordariomycetes</taxon>
        <taxon>Sordariomycetidae</taxon>
        <taxon>Magnaporthales</taxon>
        <taxon>Magnaporthaceae</taxon>
        <taxon>Magnaporthiopsis</taxon>
    </lineage>
</organism>
<dbReference type="eggNOG" id="ENOG502S0II">
    <property type="taxonomic scope" value="Eukaryota"/>
</dbReference>
<dbReference type="VEuPathDB" id="FungiDB:MAPG_08317"/>
<dbReference type="EMBL" id="ADBL01002004">
    <property type="status" value="NOT_ANNOTATED_CDS"/>
    <property type="molecule type" value="Genomic_DNA"/>
</dbReference>
<name>A0A0C4E717_MAGP6</name>
<sequence>MGLQRGSSLLALVLLLASIYGAAADKHIVNDTECGCFMTNASNPTFFSKHRFYDFRSLTQHVVDPPALLNDPAAAAAAPATSSFFNTKPFADDWAIMSWNNSASVGNQATYLFVHSPSNIYIERNSDPGASSSDTYLTMRTARLGGFQSTAELQSMAANYRFVSVRMLARTLGDPGACTALFTYRGDEHVERVQEADIEILTKDPKTYIQYTNQPSFTSDGNSVEGASLNVTAPVPWTEWAVHRLDWSPNQSTWFVNGVQVAALGYQVPRDGSHVALNAWSNGGVWTGSMEVGKQAHMQIKWLEMVFNSTSDYETGNSYSKLVRDTGTTTSLTGAAVKGLSSDGKRCKTVCSIDESDERGLAVVLSSSGSSPFRKTALQSGDGVESTVWIPLLMTLLAIASSLPFVVV</sequence>
<dbReference type="PANTHER" id="PTHR38121">
    <property type="entry name" value="GH16 DOMAIN-CONTAINING PROTEIN"/>
    <property type="match status" value="1"/>
</dbReference>
<dbReference type="InterPro" id="IPR000757">
    <property type="entry name" value="Beta-glucanase-like"/>
</dbReference>
<reference evidence="4" key="5">
    <citation type="submission" date="2015-06" db="UniProtKB">
        <authorList>
            <consortium name="EnsemblFungi"/>
        </authorList>
    </citation>
    <scope>IDENTIFICATION</scope>
    <source>
        <strain evidence="4">ATCC 64411</strain>
    </source>
</reference>
<keyword evidence="5" id="KW-1185">Reference proteome</keyword>
<dbReference type="PANTHER" id="PTHR38121:SF4">
    <property type="entry name" value="GH16 DOMAIN-CONTAINING PROTEIN-RELATED"/>
    <property type="match status" value="1"/>
</dbReference>
<reference evidence="3" key="3">
    <citation type="submission" date="2011-03" db="EMBL/GenBank/DDBJ databases">
        <title>Annotation of Magnaporthe poae ATCC 64411.</title>
        <authorList>
            <person name="Ma L.-J."/>
            <person name="Dead R."/>
            <person name="Young S.K."/>
            <person name="Zeng Q."/>
            <person name="Gargeya S."/>
            <person name="Fitzgerald M."/>
            <person name="Haas B."/>
            <person name="Abouelleil A."/>
            <person name="Alvarado L."/>
            <person name="Arachchi H.M."/>
            <person name="Berlin A."/>
            <person name="Brown A."/>
            <person name="Chapman S.B."/>
            <person name="Chen Z."/>
            <person name="Dunbar C."/>
            <person name="Freedman E."/>
            <person name="Gearin G."/>
            <person name="Gellesch M."/>
            <person name="Goldberg J."/>
            <person name="Griggs A."/>
            <person name="Gujja S."/>
            <person name="Heiman D."/>
            <person name="Howarth C."/>
            <person name="Larson L."/>
            <person name="Lui A."/>
            <person name="MacDonald P.J.P."/>
            <person name="Mehta T."/>
            <person name="Montmayeur A."/>
            <person name="Murphy C."/>
            <person name="Neiman D."/>
            <person name="Pearson M."/>
            <person name="Priest M."/>
            <person name="Roberts A."/>
            <person name="Saif S."/>
            <person name="Shea T."/>
            <person name="Shenoy N."/>
            <person name="Sisk P."/>
            <person name="Stolte C."/>
            <person name="Sykes S."/>
            <person name="Yandava C."/>
            <person name="Wortman J."/>
            <person name="Nusbaum C."/>
            <person name="Birren B."/>
        </authorList>
    </citation>
    <scope>NUCLEOTIDE SEQUENCE</scope>
    <source>
        <strain evidence="3">ATCC 64411</strain>
    </source>
</reference>
<gene>
    <name evidence="3" type="ORF">MAPG_08317</name>
</gene>
<dbReference type="EnsemblFungi" id="MAPG_08317T0">
    <property type="protein sequence ID" value="MAPG_08317T0"/>
    <property type="gene ID" value="MAPG_08317"/>
</dbReference>
<accession>A0A0C4E717</accession>
<dbReference type="Proteomes" id="UP000011715">
    <property type="component" value="Unassembled WGS sequence"/>
</dbReference>
<evidence type="ECO:0000313" key="4">
    <source>
        <dbReference type="EnsemblFungi" id="MAPG_08317T0"/>
    </source>
</evidence>
<keyword evidence="1" id="KW-0732">Signal</keyword>
<reference evidence="4" key="4">
    <citation type="journal article" date="2015" name="G3 (Bethesda)">
        <title>Genome sequences of three phytopathogenic species of the Magnaporthaceae family of fungi.</title>
        <authorList>
            <person name="Okagaki L.H."/>
            <person name="Nunes C.C."/>
            <person name="Sailsbery J."/>
            <person name="Clay B."/>
            <person name="Brown D."/>
            <person name="John T."/>
            <person name="Oh Y."/>
            <person name="Young N."/>
            <person name="Fitzgerald M."/>
            <person name="Haas B.J."/>
            <person name="Zeng Q."/>
            <person name="Young S."/>
            <person name="Adiconis X."/>
            <person name="Fan L."/>
            <person name="Levin J.Z."/>
            <person name="Mitchell T.K."/>
            <person name="Okubara P.A."/>
            <person name="Farman M.L."/>
            <person name="Kohn L.M."/>
            <person name="Birren B."/>
            <person name="Ma L.-J."/>
            <person name="Dean R.A."/>
        </authorList>
    </citation>
    <scope>NUCLEOTIDE SEQUENCE</scope>
    <source>
        <strain evidence="4">ATCC 64411 / 73-15</strain>
    </source>
</reference>
<proteinExistence type="predicted"/>
<dbReference type="Pfam" id="PF00722">
    <property type="entry name" value="Glyco_hydro_16"/>
    <property type="match status" value="1"/>
</dbReference>
<evidence type="ECO:0000313" key="5">
    <source>
        <dbReference type="Proteomes" id="UP000011715"/>
    </source>
</evidence>
<dbReference type="InterPro" id="IPR013320">
    <property type="entry name" value="ConA-like_dom_sf"/>
</dbReference>
<reference evidence="3" key="1">
    <citation type="submission" date="2010-05" db="EMBL/GenBank/DDBJ databases">
        <title>The Genome Sequence of Magnaporthe poae strain ATCC 64411.</title>
        <authorList>
            <consortium name="The Broad Institute Genome Sequencing Platform"/>
            <consortium name="Broad Institute Genome Sequencing Center for Infectious Disease"/>
            <person name="Ma L.-J."/>
            <person name="Dead R."/>
            <person name="Young S."/>
            <person name="Zeng Q."/>
            <person name="Koehrsen M."/>
            <person name="Alvarado L."/>
            <person name="Berlin A."/>
            <person name="Chapman S.B."/>
            <person name="Chen Z."/>
            <person name="Freedman E."/>
            <person name="Gellesch M."/>
            <person name="Goldberg J."/>
            <person name="Griggs A."/>
            <person name="Gujja S."/>
            <person name="Heilman E.R."/>
            <person name="Heiman D."/>
            <person name="Hepburn T."/>
            <person name="Howarth C."/>
            <person name="Jen D."/>
            <person name="Larson L."/>
            <person name="Mehta T."/>
            <person name="Neiman D."/>
            <person name="Pearson M."/>
            <person name="Roberts A."/>
            <person name="Saif S."/>
            <person name="Shea T."/>
            <person name="Shenoy N."/>
            <person name="Sisk P."/>
            <person name="Stolte C."/>
            <person name="Sykes S."/>
            <person name="Walk T."/>
            <person name="White J."/>
            <person name="Yandava C."/>
            <person name="Haas B."/>
            <person name="Nusbaum C."/>
            <person name="Birren B."/>
        </authorList>
    </citation>
    <scope>NUCLEOTIDE SEQUENCE</scope>
    <source>
        <strain evidence="3">ATCC 64411</strain>
    </source>
</reference>
<dbReference type="EMBL" id="GL876972">
    <property type="protein sequence ID" value="KLU89345.1"/>
    <property type="molecule type" value="Genomic_DNA"/>
</dbReference>
<dbReference type="SUPFAM" id="SSF49899">
    <property type="entry name" value="Concanavalin A-like lectins/glucanases"/>
    <property type="match status" value="1"/>
</dbReference>
<dbReference type="GO" id="GO:0005975">
    <property type="term" value="P:carbohydrate metabolic process"/>
    <property type="evidence" value="ECO:0007669"/>
    <property type="project" value="InterPro"/>
</dbReference>
<dbReference type="GO" id="GO:0004553">
    <property type="term" value="F:hydrolase activity, hydrolyzing O-glycosyl compounds"/>
    <property type="evidence" value="ECO:0007669"/>
    <property type="project" value="InterPro"/>
</dbReference>
<protein>
    <recommendedName>
        <fullName evidence="2">GH16 domain-containing protein</fullName>
    </recommendedName>
</protein>
<evidence type="ECO:0000313" key="3">
    <source>
        <dbReference type="EMBL" id="KLU89345.1"/>
    </source>
</evidence>
<evidence type="ECO:0000256" key="1">
    <source>
        <dbReference type="SAM" id="SignalP"/>
    </source>
</evidence>
<feature type="chain" id="PRO_5009385878" description="GH16 domain-containing protein" evidence="1">
    <location>
        <begin position="25"/>
        <end position="408"/>
    </location>
</feature>
<dbReference type="STRING" id="644358.A0A0C4E717"/>
<feature type="signal peptide" evidence="1">
    <location>
        <begin position="1"/>
        <end position="24"/>
    </location>
</feature>
<evidence type="ECO:0000259" key="2">
    <source>
        <dbReference type="PROSITE" id="PS51762"/>
    </source>
</evidence>